<feature type="region of interest" description="Disordered" evidence="1">
    <location>
        <begin position="1"/>
        <end position="23"/>
    </location>
</feature>
<dbReference type="InterPro" id="IPR021916">
    <property type="entry name" value="DUF3527"/>
</dbReference>
<dbReference type="EMBL" id="JAUJYN010000007">
    <property type="protein sequence ID" value="KAK1266776.1"/>
    <property type="molecule type" value="Genomic_DNA"/>
</dbReference>
<accession>A0AAV9ARE7</accession>
<evidence type="ECO:0000313" key="2">
    <source>
        <dbReference type="EMBL" id="KAK1266776.1"/>
    </source>
</evidence>
<protein>
    <submittedName>
        <fullName evidence="2">Uncharacterized protein</fullName>
    </submittedName>
</protein>
<gene>
    <name evidence="2" type="ORF">QJS04_geneDACA000050</name>
</gene>
<reference evidence="2" key="1">
    <citation type="journal article" date="2023" name="Nat. Commun.">
        <title>Diploid and tetraploid genomes of Acorus and the evolution of monocots.</title>
        <authorList>
            <person name="Ma L."/>
            <person name="Liu K.W."/>
            <person name="Li Z."/>
            <person name="Hsiao Y.Y."/>
            <person name="Qi Y."/>
            <person name="Fu T."/>
            <person name="Tang G.D."/>
            <person name="Zhang D."/>
            <person name="Sun W.H."/>
            <person name="Liu D.K."/>
            <person name="Li Y."/>
            <person name="Chen G.Z."/>
            <person name="Liu X.D."/>
            <person name="Liao X.Y."/>
            <person name="Jiang Y.T."/>
            <person name="Yu X."/>
            <person name="Hao Y."/>
            <person name="Huang J."/>
            <person name="Zhao X.W."/>
            <person name="Ke S."/>
            <person name="Chen Y.Y."/>
            <person name="Wu W.L."/>
            <person name="Hsu J.L."/>
            <person name="Lin Y.F."/>
            <person name="Huang M.D."/>
            <person name="Li C.Y."/>
            <person name="Huang L."/>
            <person name="Wang Z.W."/>
            <person name="Zhao X."/>
            <person name="Zhong W.Y."/>
            <person name="Peng D.H."/>
            <person name="Ahmad S."/>
            <person name="Lan S."/>
            <person name="Zhang J.S."/>
            <person name="Tsai W.C."/>
            <person name="Van de Peer Y."/>
            <person name="Liu Z.J."/>
        </authorList>
    </citation>
    <scope>NUCLEOTIDE SEQUENCE</scope>
    <source>
        <strain evidence="2">SCP</strain>
    </source>
</reference>
<organism evidence="2 3">
    <name type="scientific">Acorus gramineus</name>
    <name type="common">Dwarf sweet flag</name>
    <dbReference type="NCBI Taxonomy" id="55184"/>
    <lineage>
        <taxon>Eukaryota</taxon>
        <taxon>Viridiplantae</taxon>
        <taxon>Streptophyta</taxon>
        <taxon>Embryophyta</taxon>
        <taxon>Tracheophyta</taxon>
        <taxon>Spermatophyta</taxon>
        <taxon>Magnoliopsida</taxon>
        <taxon>Liliopsida</taxon>
        <taxon>Acoraceae</taxon>
        <taxon>Acorus</taxon>
    </lineage>
</organism>
<proteinExistence type="predicted"/>
<dbReference type="Proteomes" id="UP001179952">
    <property type="component" value="Unassembled WGS sequence"/>
</dbReference>
<evidence type="ECO:0000256" key="1">
    <source>
        <dbReference type="SAM" id="MobiDB-lite"/>
    </source>
</evidence>
<dbReference type="PANTHER" id="PTHR31390">
    <property type="entry name" value="EXPRESSED PROTEIN"/>
    <property type="match status" value="1"/>
</dbReference>
<keyword evidence="3" id="KW-1185">Reference proteome</keyword>
<dbReference type="Pfam" id="PF12043">
    <property type="entry name" value="DUF3527"/>
    <property type="match status" value="1"/>
</dbReference>
<dbReference type="AlphaFoldDB" id="A0AAV9ARE7"/>
<reference evidence="2" key="2">
    <citation type="submission" date="2023-06" db="EMBL/GenBank/DDBJ databases">
        <authorList>
            <person name="Ma L."/>
            <person name="Liu K.-W."/>
            <person name="Li Z."/>
            <person name="Hsiao Y.-Y."/>
            <person name="Qi Y."/>
            <person name="Fu T."/>
            <person name="Tang G."/>
            <person name="Zhang D."/>
            <person name="Sun W.-H."/>
            <person name="Liu D.-K."/>
            <person name="Li Y."/>
            <person name="Chen G.-Z."/>
            <person name="Liu X.-D."/>
            <person name="Liao X.-Y."/>
            <person name="Jiang Y.-T."/>
            <person name="Yu X."/>
            <person name="Hao Y."/>
            <person name="Huang J."/>
            <person name="Zhao X.-W."/>
            <person name="Ke S."/>
            <person name="Chen Y.-Y."/>
            <person name="Wu W.-L."/>
            <person name="Hsu J.-L."/>
            <person name="Lin Y.-F."/>
            <person name="Huang M.-D."/>
            <person name="Li C.-Y."/>
            <person name="Huang L."/>
            <person name="Wang Z.-W."/>
            <person name="Zhao X."/>
            <person name="Zhong W.-Y."/>
            <person name="Peng D.-H."/>
            <person name="Ahmad S."/>
            <person name="Lan S."/>
            <person name="Zhang J.-S."/>
            <person name="Tsai W.-C."/>
            <person name="Van De Peer Y."/>
            <person name="Liu Z.-J."/>
        </authorList>
    </citation>
    <scope>NUCLEOTIDE SEQUENCE</scope>
    <source>
        <strain evidence="2">SCP</strain>
        <tissue evidence="2">Leaves</tissue>
    </source>
</reference>
<sequence length="591" mass="65376">MEERFVVEEEDRGAEEAGCLSSSKEMSVTEDVYTTSELKKLIEKVIQEQVLLSNSDRKNGDFERCMDLMKIGQPESLNMVCRSTSLDLPTDLKPSKLDLLLQSIKPRRRMGNSIDLGPFVIEVGTGPLGEWFFDLVKTHSGGKTSFRFPLLRQVGVLDGHAGFGRQRSVDIEEWKCSEPVHSLGVCSDLSHTIKEDTTNLRGLQPERTNSDKMLVSCSSLKPTCSYQPTSSSHDSFSRAQLQYTWENGVLSFMFSVHDSGKVFEAHLLKSGSLDDMALDYIYLFFSRVNGGKEHGHYSKVLDLVGKMKVSSSLILDSSNRKLRKTEFVLFSTSECCSRDLQRSTAALVKGKGLSKKIVDVIKTKQLSRRRESGDMKYLVENSSQKLSLDLPRKIDQLGTLGLLENVSLTNFEAAVIVVKDRDHDNGKDAVVGGWGLKFLKEVAAERSDAHSNSLFSSESYQENSLKNNCESSRSIDVLIPAGIHGGPITGKGGPSSLVERWMSGGHCDCGGWDIGCPLRVLKHKSSKVSDASEDCKLCDIFVEGATKDESTLKMVNVNEGLYFVDFSSNLSALQSFSIGVAIIHTRYPALR</sequence>
<name>A0AAV9ARE7_ACOGR</name>
<evidence type="ECO:0000313" key="3">
    <source>
        <dbReference type="Proteomes" id="UP001179952"/>
    </source>
</evidence>
<comment type="caution">
    <text evidence="2">The sequence shown here is derived from an EMBL/GenBank/DDBJ whole genome shotgun (WGS) entry which is preliminary data.</text>
</comment>
<dbReference type="PANTHER" id="PTHR31390:SF2">
    <property type="entry name" value="EXPRESSED PROTEIN"/>
    <property type="match status" value="1"/>
</dbReference>